<evidence type="ECO:0000259" key="3">
    <source>
        <dbReference type="Pfam" id="PF15902"/>
    </source>
</evidence>
<evidence type="ECO:0000313" key="4">
    <source>
        <dbReference type="EMBL" id="ACZ40517.1"/>
    </source>
</evidence>
<proteinExistence type="predicted"/>
<dbReference type="RefSeq" id="WP_012873552.1">
    <property type="nucleotide sequence ID" value="NC_013524.1"/>
</dbReference>
<dbReference type="CDD" id="cd15482">
    <property type="entry name" value="Sialidase_non-viral"/>
    <property type="match status" value="2"/>
</dbReference>
<feature type="region of interest" description="Disordered" evidence="2">
    <location>
        <begin position="509"/>
        <end position="537"/>
    </location>
</feature>
<organism evidence="4 5">
    <name type="scientific">Sphaerobacter thermophilus (strain ATCC 49802 / DSM 20745 / KCCM 41009 / NCIMB 13125 / S 6022)</name>
    <dbReference type="NCBI Taxonomy" id="479434"/>
    <lineage>
        <taxon>Bacteria</taxon>
        <taxon>Pseudomonadati</taxon>
        <taxon>Thermomicrobiota</taxon>
        <taxon>Thermomicrobia</taxon>
        <taxon>Sphaerobacterales</taxon>
        <taxon>Sphaerobacterineae</taxon>
        <taxon>Sphaerobacteraceae</taxon>
        <taxon>Sphaerobacter</taxon>
    </lineage>
</organism>
<feature type="region of interest" description="Disordered" evidence="2">
    <location>
        <begin position="398"/>
        <end position="418"/>
    </location>
</feature>
<feature type="domain" description="Sortilin N-terminal" evidence="3">
    <location>
        <begin position="113"/>
        <end position="238"/>
    </location>
</feature>
<feature type="region of interest" description="Disordered" evidence="2">
    <location>
        <begin position="824"/>
        <end position="856"/>
    </location>
</feature>
<dbReference type="PANTHER" id="PTHR43739:SF5">
    <property type="entry name" value="EXO-ALPHA-SIALIDASE"/>
    <property type="match status" value="1"/>
</dbReference>
<dbReference type="KEGG" id="sti:Sthe_3117"/>
<dbReference type="InterPro" id="IPR031778">
    <property type="entry name" value="Sortilin_N"/>
</dbReference>
<keyword evidence="5" id="KW-1185">Reference proteome</keyword>
<feature type="compositionally biased region" description="Polar residues" evidence="2">
    <location>
        <begin position="398"/>
        <end position="414"/>
    </location>
</feature>
<dbReference type="GO" id="GO:0010411">
    <property type="term" value="P:xyloglucan metabolic process"/>
    <property type="evidence" value="ECO:0007669"/>
    <property type="project" value="TreeGrafter"/>
</dbReference>
<dbReference type="AlphaFoldDB" id="D1C9M4"/>
<dbReference type="InParanoid" id="D1C9M4"/>
<dbReference type="Gene3D" id="2.130.10.10">
    <property type="entry name" value="YVTN repeat-like/Quinoprotein amine dehydrogenase"/>
    <property type="match status" value="4"/>
</dbReference>
<dbReference type="eggNOG" id="COG4447">
    <property type="taxonomic scope" value="Bacteria"/>
</dbReference>
<name>D1C9M4_SPHTD</name>
<dbReference type="InterPro" id="IPR052025">
    <property type="entry name" value="Xyloglucanase_GH74"/>
</dbReference>
<feature type="compositionally biased region" description="Polar residues" evidence="2">
    <location>
        <begin position="510"/>
        <end position="521"/>
    </location>
</feature>
<evidence type="ECO:0000313" key="5">
    <source>
        <dbReference type="Proteomes" id="UP000002027"/>
    </source>
</evidence>
<dbReference type="Pfam" id="PF15902">
    <property type="entry name" value="Sortilin-Vps10"/>
    <property type="match status" value="1"/>
</dbReference>
<evidence type="ECO:0000256" key="2">
    <source>
        <dbReference type="SAM" id="MobiDB-lite"/>
    </source>
</evidence>
<dbReference type="SUPFAM" id="SSF50939">
    <property type="entry name" value="Sialidases"/>
    <property type="match status" value="2"/>
</dbReference>
<evidence type="ECO:0000256" key="1">
    <source>
        <dbReference type="ARBA" id="ARBA00022737"/>
    </source>
</evidence>
<dbReference type="Proteomes" id="UP000002027">
    <property type="component" value="Chromosome 2"/>
</dbReference>
<feature type="compositionally biased region" description="Basic and acidic residues" evidence="2">
    <location>
        <begin position="826"/>
        <end position="843"/>
    </location>
</feature>
<dbReference type="EMBL" id="CP001824">
    <property type="protein sequence ID" value="ACZ40517.1"/>
    <property type="molecule type" value="Genomic_DNA"/>
</dbReference>
<accession>D1C9M4</accession>
<dbReference type="HOGENOM" id="CLU_004847_0_0_0"/>
<dbReference type="GO" id="GO:0016787">
    <property type="term" value="F:hydrolase activity"/>
    <property type="evidence" value="ECO:0007669"/>
    <property type="project" value="UniProtKB-KW"/>
</dbReference>
<dbReference type="OrthoDB" id="9801859at2"/>
<dbReference type="InterPro" id="IPR015943">
    <property type="entry name" value="WD40/YVTN_repeat-like_dom_sf"/>
</dbReference>
<keyword evidence="4" id="KW-0378">Hydrolase</keyword>
<dbReference type="InterPro" id="IPR036278">
    <property type="entry name" value="Sialidase_sf"/>
</dbReference>
<protein>
    <submittedName>
        <fullName evidence="4">Glycosyl hydrolase BNR repeat-containing protein</fullName>
    </submittedName>
</protein>
<dbReference type="PANTHER" id="PTHR43739">
    <property type="entry name" value="XYLOGLUCANASE (EUROFUNG)"/>
    <property type="match status" value="1"/>
</dbReference>
<keyword evidence="1" id="KW-0677">Repeat</keyword>
<reference evidence="4 5" key="2">
    <citation type="journal article" date="2010" name="Stand. Genomic Sci.">
        <title>Complete genome sequence of Desulfohalobium retbaense type strain (HR(100)).</title>
        <authorList>
            <person name="Spring S."/>
            <person name="Nolan M."/>
            <person name="Lapidus A."/>
            <person name="Glavina Del Rio T."/>
            <person name="Copeland A."/>
            <person name="Tice H."/>
            <person name="Cheng J.F."/>
            <person name="Lucas S."/>
            <person name="Land M."/>
            <person name="Chen F."/>
            <person name="Bruce D."/>
            <person name="Goodwin L."/>
            <person name="Pitluck S."/>
            <person name="Ivanova N."/>
            <person name="Mavromatis K."/>
            <person name="Mikhailova N."/>
            <person name="Pati A."/>
            <person name="Chen A."/>
            <person name="Palaniappan K."/>
            <person name="Hauser L."/>
            <person name="Chang Y.J."/>
            <person name="Jeffries C.D."/>
            <person name="Munk C."/>
            <person name="Kiss H."/>
            <person name="Chain P."/>
            <person name="Han C."/>
            <person name="Brettin T."/>
            <person name="Detter J.C."/>
            <person name="Schuler E."/>
            <person name="Goker M."/>
            <person name="Rohde M."/>
            <person name="Bristow J."/>
            <person name="Eisen J.A."/>
            <person name="Markowitz V."/>
            <person name="Hugenholtz P."/>
            <person name="Kyrpides N.C."/>
            <person name="Klenk H.P."/>
        </authorList>
    </citation>
    <scope>NUCLEOTIDE SEQUENCE [LARGE SCALE GENOMIC DNA]</scope>
    <source>
        <strain evidence="5">ATCC 49802 / DSM 20745 / S 6022</strain>
    </source>
</reference>
<sequence>MAVERAATQGTRGGVDPALLKAVSWRLIGPFRGGRVVAVAGDPVDPRVFYFGACAGGVWKTVDGGLTWENVSDGYFTSAAIGAIAVAESDPNVIYVGTGETTIRGNVVEGDGVYKSTDGGRTWQHLGLADTRAIGRIRIHPQNPDIVYVAALGHVFGPNEERGVFRSTNGGKTWEKVLYRSERAGAVDLSMDPNNPRILYASIWEAHRTPYSLVSGGPECGLFRSTDGGDTWEEITRNEGLPKGMIGKIGVAASGAKPGRVWALVEAEDGALFRSDDYGQTWQRLSESPSLRQRPWYYMHVFADPVDPETVYVLNLAMLRSTDGGHTFHGIPTPHGDNHDLWIDPKNPQRMINGNDGGACVSYNGGVSWSSIYNQPTAQFYHVTTDTREPYRVYGAQQDNTTLSGPSRSDSGAITNGEWYPVGGGESGYIAVRPDDPNIVYAGSYGGHLTRYDHRTGQKRNIMVWPENHMGWAAKDLKYRFQWTFPIVISPHDPNVLYVCSNHVHRSTDEGSSWETISPDLTRNDTSKMGPSGGPITRDNTSVEYYGTIFAFAESPLQPGLLWAGSDDGLIHVSRDGGQTWENVTPPDLPEWALISIIEPSPHDPAVAYVAATRYKLDDRTPYLYKTRDYGQTWTRITDGIPEDDFTRVIREDTERPGLLYCGTESGLYVSFDDGGYWQSLRGDGKPGNGKSLPVVPIHDLAVKGSDLIAATHGRSFWVLDDLSPLRQMRAEIAEQEAHLFAPRPAIRYRGGLRNFLEPGVTGREYLSTGPAQVIQRREGKREEFLNAGANPPGGVVVTYWLKEKPEGEVTLTFLDADGNEIRTFTSEEKGSEPKGDESEAKGHKPKKKEPRVPKEAGTNRFVWDLRYLDARDTDPPAILWAGSLRGPLALPGQYQVRLTVNGQSYTQPFEVKVDPRVTVSQEDLQAQFDLLLKIRDKLSETHDAIMQIRDLRSQAREWQQRAKESAEGDAIASAAESLITALTEIEEELIQVKAKEIEDPLNFPVKLNNKLAALAAIVDSADAAPTRQSVETYEELTAAIDQHLKRLAEIVEHDVTALNAQIREAALPALAPRPREGR</sequence>
<gene>
    <name evidence="4" type="ordered locus">Sthe_3117</name>
</gene>
<reference evidence="5" key="1">
    <citation type="submission" date="2009-11" db="EMBL/GenBank/DDBJ databases">
        <title>The complete chromosome 2 of Sphaerobacter thermophilus DSM 20745.</title>
        <authorList>
            <person name="Lucas S."/>
            <person name="Copeland A."/>
            <person name="Lapidus A."/>
            <person name="Glavina del Rio T."/>
            <person name="Dalin E."/>
            <person name="Tice H."/>
            <person name="Bruce D."/>
            <person name="Goodwin L."/>
            <person name="Pitluck S."/>
            <person name="Kyrpides N."/>
            <person name="Mavromatis K."/>
            <person name="Ivanova N."/>
            <person name="Mikhailova N."/>
            <person name="LaButti K.M."/>
            <person name="Clum A."/>
            <person name="Sun H.I."/>
            <person name="Brettin T."/>
            <person name="Detter J.C."/>
            <person name="Han C."/>
            <person name="Larimer F."/>
            <person name="Land M."/>
            <person name="Hauser L."/>
            <person name="Markowitz V."/>
            <person name="Cheng J.F."/>
            <person name="Hugenholtz P."/>
            <person name="Woyke T."/>
            <person name="Wu D."/>
            <person name="Steenblock K."/>
            <person name="Schneider S."/>
            <person name="Pukall R."/>
            <person name="Goeker M."/>
            <person name="Klenk H.P."/>
            <person name="Eisen J.A."/>
        </authorList>
    </citation>
    <scope>NUCLEOTIDE SEQUENCE [LARGE SCALE GENOMIC DNA]</scope>
    <source>
        <strain evidence="5">ATCC 49802 / DSM 20745 / S 6022</strain>
    </source>
</reference>